<reference evidence="2 3" key="1">
    <citation type="submission" date="2018-05" db="EMBL/GenBank/DDBJ databases">
        <title>Coraliomargarita sinensis sp. nov., isolated from a marine solar saltern.</title>
        <authorList>
            <person name="Zhou L.Y."/>
        </authorList>
    </citation>
    <scope>NUCLEOTIDE SEQUENCE [LARGE SCALE GENOMIC DNA]</scope>
    <source>
        <strain evidence="2 3">WN38</strain>
    </source>
</reference>
<name>A0A317ZI02_9BACT</name>
<sequence length="397" mass="45321">MILGESFNGPFAMKKFLCLLALFCLIKLVSAQVVSPLTGDLADEYGLDPAFYGKTTLSEGILIASSPGVSDYAHLETAYLFGHLMQALKPRIARRIREGKVLCILVGHDELTSEIPQFQTEKTGEALDFYNWRSRGFLTLVEGRPTMLFSEEDVLEYEGGMQLESILIHEFGHVIHRPGFYAGLDEQLMETWQAAMKAGLWNDGYASQRFRRVRGDKPVLLLHALRESFPRHSSELLRRCLAHGDILVNGEPTDSIAVKVTETDKVRIVFGGPKACYATKNRGEYFAEIVQAWFDTNRTMDHDHNHIDTRDELKSYDKRGYAFLQKIFKEENKWRFISPRRRAGQRHLEAYDPASAPVVVQPDFIKDAANDYYDEYWASFWDRLYEKHGFSAPGESS</sequence>
<dbReference type="EMBL" id="QHJQ01000001">
    <property type="protein sequence ID" value="PXA05344.1"/>
    <property type="molecule type" value="Genomic_DNA"/>
</dbReference>
<organism evidence="2 3">
    <name type="scientific">Coraliomargarita sinensis</name>
    <dbReference type="NCBI Taxonomy" id="2174842"/>
    <lineage>
        <taxon>Bacteria</taxon>
        <taxon>Pseudomonadati</taxon>
        <taxon>Verrucomicrobiota</taxon>
        <taxon>Opitutia</taxon>
        <taxon>Puniceicoccales</taxon>
        <taxon>Coraliomargaritaceae</taxon>
        <taxon>Coraliomargarita</taxon>
    </lineage>
</organism>
<keyword evidence="1" id="KW-0694">RNA-binding</keyword>
<gene>
    <name evidence="2" type="ORF">DDZ13_00320</name>
</gene>
<proteinExistence type="predicted"/>
<dbReference type="PROSITE" id="PS50889">
    <property type="entry name" value="S4"/>
    <property type="match status" value="1"/>
</dbReference>
<accession>A0A317ZI02</accession>
<dbReference type="GO" id="GO:0003723">
    <property type="term" value="F:RNA binding"/>
    <property type="evidence" value="ECO:0007669"/>
    <property type="project" value="UniProtKB-KW"/>
</dbReference>
<dbReference type="InParanoid" id="A0A317ZI02"/>
<protein>
    <submittedName>
        <fullName evidence="2">Uncharacterized protein</fullName>
    </submittedName>
</protein>
<dbReference type="AlphaFoldDB" id="A0A317ZI02"/>
<evidence type="ECO:0000256" key="1">
    <source>
        <dbReference type="PROSITE-ProRule" id="PRU00182"/>
    </source>
</evidence>
<comment type="caution">
    <text evidence="2">The sequence shown here is derived from an EMBL/GenBank/DDBJ whole genome shotgun (WGS) entry which is preliminary data.</text>
</comment>
<evidence type="ECO:0000313" key="3">
    <source>
        <dbReference type="Proteomes" id="UP000247099"/>
    </source>
</evidence>
<keyword evidence="3" id="KW-1185">Reference proteome</keyword>
<evidence type="ECO:0000313" key="2">
    <source>
        <dbReference type="EMBL" id="PXA05344.1"/>
    </source>
</evidence>
<dbReference type="Proteomes" id="UP000247099">
    <property type="component" value="Unassembled WGS sequence"/>
</dbReference>